<dbReference type="EC" id="3.1.3.24" evidence="4"/>
<dbReference type="SFLD" id="SFLDG01140">
    <property type="entry name" value="C2.B:_Phosphomannomutase_and_P"/>
    <property type="match status" value="1"/>
</dbReference>
<dbReference type="OrthoDB" id="7847955at2"/>
<organism evidence="8 9">
    <name type="scientific">Chamaesiphon polymorphus CCALA 037</name>
    <dbReference type="NCBI Taxonomy" id="2107692"/>
    <lineage>
        <taxon>Bacteria</taxon>
        <taxon>Bacillati</taxon>
        <taxon>Cyanobacteriota</taxon>
        <taxon>Cyanophyceae</taxon>
        <taxon>Gomontiellales</taxon>
        <taxon>Chamaesiphonaceae</taxon>
        <taxon>Chamaesiphon</taxon>
    </lineage>
</organism>
<dbReference type="InterPro" id="IPR006380">
    <property type="entry name" value="SPP-like_dom"/>
</dbReference>
<evidence type="ECO:0000256" key="3">
    <source>
        <dbReference type="ARBA" id="ARBA00007211"/>
    </source>
</evidence>
<dbReference type="Proteomes" id="UP000238937">
    <property type="component" value="Unassembled WGS sequence"/>
</dbReference>
<dbReference type="EMBL" id="PVWO01000134">
    <property type="protein sequence ID" value="PSB56293.1"/>
    <property type="molecule type" value="Genomic_DNA"/>
</dbReference>
<comment type="cofactor">
    <cofactor evidence="1">
        <name>Mg(2+)</name>
        <dbReference type="ChEBI" id="CHEBI:18420"/>
    </cofactor>
</comment>
<dbReference type="InterPro" id="IPR012847">
    <property type="entry name" value="Sucrose_phosphatase_pln/cyn"/>
</dbReference>
<dbReference type="SFLD" id="SFLDG01141">
    <property type="entry name" value="C2.B.1:_Sucrose_Phosphatase_Li"/>
    <property type="match status" value="1"/>
</dbReference>
<dbReference type="Gene3D" id="3.90.1070.10">
    <property type="match status" value="1"/>
</dbReference>
<evidence type="ECO:0000256" key="6">
    <source>
        <dbReference type="ARBA" id="ARBA00048036"/>
    </source>
</evidence>
<evidence type="ECO:0000256" key="4">
    <source>
        <dbReference type="ARBA" id="ARBA00013112"/>
    </source>
</evidence>
<feature type="domain" description="Sucrose phosphatase-like" evidence="7">
    <location>
        <begin position="8"/>
        <end position="250"/>
    </location>
</feature>
<dbReference type="GO" id="GO:0005986">
    <property type="term" value="P:sucrose biosynthetic process"/>
    <property type="evidence" value="ECO:0007669"/>
    <property type="project" value="UniProtKB-UniPathway"/>
</dbReference>
<dbReference type="CDD" id="cd02605">
    <property type="entry name" value="HAD_SPP"/>
    <property type="match status" value="1"/>
</dbReference>
<dbReference type="NCBIfam" id="TIGR01485">
    <property type="entry name" value="SPP_plant-cyano"/>
    <property type="match status" value="1"/>
</dbReference>
<proteinExistence type="inferred from homology"/>
<protein>
    <recommendedName>
        <fullName evidence="4">sucrose-phosphate phosphatase</fullName>
        <ecNumber evidence="4">3.1.3.24</ecNumber>
    </recommendedName>
</protein>
<dbReference type="InterPro" id="IPR023214">
    <property type="entry name" value="HAD_sf"/>
</dbReference>
<keyword evidence="9" id="KW-1185">Reference proteome</keyword>
<dbReference type="InterPro" id="IPR051518">
    <property type="entry name" value="Sucrose_Phosphatase"/>
</dbReference>
<dbReference type="NCBIfam" id="TIGR01484">
    <property type="entry name" value="HAD-SF-IIB"/>
    <property type="match status" value="1"/>
</dbReference>
<evidence type="ECO:0000256" key="5">
    <source>
        <dbReference type="ARBA" id="ARBA00022801"/>
    </source>
</evidence>
<comment type="catalytic activity">
    <reaction evidence="6">
        <text>sucrose 6(F)-phosphate + H2O = sucrose + phosphate</text>
        <dbReference type="Rhea" id="RHEA:19289"/>
        <dbReference type="ChEBI" id="CHEBI:15377"/>
        <dbReference type="ChEBI" id="CHEBI:17992"/>
        <dbReference type="ChEBI" id="CHEBI:43474"/>
        <dbReference type="ChEBI" id="CHEBI:57723"/>
        <dbReference type="EC" id="3.1.3.24"/>
    </reaction>
</comment>
<dbReference type="PANTHER" id="PTHR46521:SF4">
    <property type="entry name" value="SUCROSE-PHOSPHATASE 2-RELATED"/>
    <property type="match status" value="1"/>
</dbReference>
<evidence type="ECO:0000313" key="9">
    <source>
        <dbReference type="Proteomes" id="UP000238937"/>
    </source>
</evidence>
<dbReference type="InterPro" id="IPR036412">
    <property type="entry name" value="HAD-like_sf"/>
</dbReference>
<dbReference type="GO" id="GO:0000287">
    <property type="term" value="F:magnesium ion binding"/>
    <property type="evidence" value="ECO:0007669"/>
    <property type="project" value="InterPro"/>
</dbReference>
<dbReference type="SFLD" id="SFLDS00003">
    <property type="entry name" value="Haloacid_Dehalogenase"/>
    <property type="match status" value="1"/>
</dbReference>
<reference evidence="8 9" key="1">
    <citation type="submission" date="2018-03" db="EMBL/GenBank/DDBJ databases">
        <title>The ancient ancestry and fast evolution of plastids.</title>
        <authorList>
            <person name="Moore K.R."/>
            <person name="Magnabosco C."/>
            <person name="Momper L."/>
            <person name="Gold D.A."/>
            <person name="Bosak T."/>
            <person name="Fournier G.P."/>
        </authorList>
    </citation>
    <scope>NUCLEOTIDE SEQUENCE [LARGE SCALE GENOMIC DNA]</scope>
    <source>
        <strain evidence="8 9">CCALA 037</strain>
    </source>
</reference>
<evidence type="ECO:0000259" key="7">
    <source>
        <dbReference type="Pfam" id="PF05116"/>
    </source>
</evidence>
<dbReference type="GO" id="GO:0050307">
    <property type="term" value="F:sucrose-phosphate phosphatase activity"/>
    <property type="evidence" value="ECO:0007669"/>
    <property type="project" value="UniProtKB-EC"/>
</dbReference>
<gene>
    <name evidence="8" type="ORF">C7B77_12385</name>
</gene>
<dbReference type="InterPro" id="IPR006379">
    <property type="entry name" value="HAD-SF_hydro_IIB"/>
</dbReference>
<dbReference type="Pfam" id="PF05116">
    <property type="entry name" value="S6PP"/>
    <property type="match status" value="1"/>
</dbReference>
<dbReference type="AlphaFoldDB" id="A0A2T1GFC4"/>
<dbReference type="UniPathway" id="UPA00371">
    <property type="reaction ID" value="UER00546"/>
</dbReference>
<dbReference type="RefSeq" id="WP_106304869.1">
    <property type="nucleotide sequence ID" value="NZ_PVWO01000134.1"/>
</dbReference>
<dbReference type="NCBIfam" id="TIGR01482">
    <property type="entry name" value="SPP-subfamily"/>
    <property type="match status" value="1"/>
</dbReference>
<dbReference type="Gene3D" id="3.40.50.1000">
    <property type="entry name" value="HAD superfamily/HAD-like"/>
    <property type="match status" value="1"/>
</dbReference>
<evidence type="ECO:0000313" key="8">
    <source>
        <dbReference type="EMBL" id="PSB56293.1"/>
    </source>
</evidence>
<keyword evidence="5" id="KW-0378">Hydrolase</keyword>
<evidence type="ECO:0000256" key="1">
    <source>
        <dbReference type="ARBA" id="ARBA00001946"/>
    </source>
</evidence>
<sequence length="253" mass="28655">MVSLTTLSLFITDLDRTLVGNDSSLERLNQILDRYRQTWGTKIVYATGRSRASYQELATAQSLLAPDALIAAVGTELYVGNSETPDPEWVERLSTNWHRDKIVEIASRFADLEPQPPAEQRPFKVSYFLSPNVVAAVVPRLQQLLTERNLDVEIIYSGNKDLDILPRHGDKGKAVQFLRDRWQIDPIETLVCGDSGNDISLFKYGKERGVIVGNAHSELRLWYELHPVDYHYLAAADYAAGILEGLNYFRFVQ</sequence>
<comment type="pathway">
    <text evidence="2">Glycan biosynthesis; sucrose biosynthesis; sucrose from D-fructose 6-phosphate and UDP-alpha-D-glucose: step 2/2.</text>
</comment>
<comment type="caution">
    <text evidence="8">The sequence shown here is derived from an EMBL/GenBank/DDBJ whole genome shotgun (WGS) entry which is preliminary data.</text>
</comment>
<name>A0A2T1GFC4_9CYAN</name>
<dbReference type="PANTHER" id="PTHR46521">
    <property type="entry name" value="SUCROSE-PHOSPHATASE 2-RELATED"/>
    <property type="match status" value="1"/>
</dbReference>
<dbReference type="SUPFAM" id="SSF56784">
    <property type="entry name" value="HAD-like"/>
    <property type="match status" value="1"/>
</dbReference>
<evidence type="ECO:0000256" key="2">
    <source>
        <dbReference type="ARBA" id="ARBA00005070"/>
    </source>
</evidence>
<comment type="similarity">
    <text evidence="3">Belongs to the sucrose phosphatase family.</text>
</comment>
<accession>A0A2T1GFC4</accession>